<evidence type="ECO:0000313" key="4">
    <source>
        <dbReference type="Proteomes" id="UP000057043"/>
    </source>
</evidence>
<dbReference type="AlphaFoldDB" id="A0A117LEW0"/>
<evidence type="ECO:0000313" key="3">
    <source>
        <dbReference type="Proteomes" id="UP000053961"/>
    </source>
</evidence>
<organism evidence="1 4">
    <name type="scientific">Methanothrix harundinacea</name>
    <dbReference type="NCBI Taxonomy" id="301375"/>
    <lineage>
        <taxon>Archaea</taxon>
        <taxon>Methanobacteriati</taxon>
        <taxon>Methanobacteriota</taxon>
        <taxon>Stenosarchaea group</taxon>
        <taxon>Methanomicrobia</taxon>
        <taxon>Methanotrichales</taxon>
        <taxon>Methanotrichaceae</taxon>
        <taxon>Methanothrix</taxon>
    </lineage>
</organism>
<name>A0A117LEW0_9EURY</name>
<dbReference type="Proteomes" id="UP000057043">
    <property type="component" value="Unassembled WGS sequence"/>
</dbReference>
<evidence type="ECO:0000313" key="1">
    <source>
        <dbReference type="EMBL" id="KUK43358.1"/>
    </source>
</evidence>
<evidence type="ECO:0000313" key="2">
    <source>
        <dbReference type="EMBL" id="KUK96875.1"/>
    </source>
</evidence>
<dbReference type="Proteomes" id="UP000053961">
    <property type="component" value="Unassembled WGS sequence"/>
</dbReference>
<dbReference type="EMBL" id="LGFT01000083">
    <property type="protein sequence ID" value="KUK43358.1"/>
    <property type="molecule type" value="Genomic_DNA"/>
</dbReference>
<comment type="caution">
    <text evidence="1">The sequence shown here is derived from an EMBL/GenBank/DDBJ whole genome shotgun (WGS) entry which is preliminary data.</text>
</comment>
<evidence type="ECO:0008006" key="5">
    <source>
        <dbReference type="Google" id="ProtNLM"/>
    </source>
</evidence>
<reference evidence="3 4" key="2">
    <citation type="journal article" date="2015" name="MBio">
        <title>Genome-Resolved Metagenomic Analysis Reveals Roles for Candidate Phyla and Other Microbial Community Members in Biogeochemical Transformations in Oil Reservoirs.</title>
        <authorList>
            <person name="Hu P."/>
            <person name="Tom L."/>
            <person name="Singh A."/>
            <person name="Thomas B.C."/>
            <person name="Baker B.J."/>
            <person name="Piceno Y.M."/>
            <person name="Andersen G.L."/>
            <person name="Banfield J.F."/>
        </authorList>
    </citation>
    <scope>NUCLEOTIDE SEQUENCE [LARGE SCALE GENOMIC DNA]</scope>
    <source>
        <strain evidence="1">57_489</strain>
    </source>
</reference>
<protein>
    <recommendedName>
        <fullName evidence="5">Lipoprotein</fullName>
    </recommendedName>
</protein>
<reference evidence="2" key="1">
    <citation type="journal article" date="2015" name="MBio">
        <title>Genome-resolved metagenomic analysis reveals roles for candidate phyla and other microbial community members in biogeochemical transformations in oil reservoirs.</title>
        <authorList>
            <person name="Hu P."/>
            <person name="Tom L."/>
            <person name="Singh A."/>
            <person name="Thomas B.C."/>
            <person name="Baker B.J."/>
            <person name="Piceno Y.M."/>
            <person name="Andersen G.L."/>
            <person name="Banfield J.F."/>
        </authorList>
    </citation>
    <scope>NUCLEOTIDE SEQUENCE [LARGE SCALE GENOMIC DNA]</scope>
    <source>
        <strain evidence="2">56_747</strain>
    </source>
</reference>
<proteinExistence type="predicted"/>
<accession>A0A117LEW0</accession>
<gene>
    <name evidence="1" type="ORF">XD72_2277</name>
    <name evidence="2" type="ORF">XE07_0826</name>
</gene>
<dbReference type="PATRIC" id="fig|301375.6.peg.2139"/>
<dbReference type="EMBL" id="LGHB01000007">
    <property type="protein sequence ID" value="KUK96875.1"/>
    <property type="molecule type" value="Genomic_DNA"/>
</dbReference>
<sequence length="135" mass="14492">MKTIWFFGLLAFVLAATASAAEIPSLVGSWAGAGPGYNAAAGYIDEGVYCNLTFNVTEQNGRLFNGEMTYQLDGVDIVEGFAGAIASDGETFYVAEFISGYDVGTIISEDEIEVIYFQEGEAGEIFVKTLRRVAE</sequence>